<protein>
    <recommendedName>
        <fullName evidence="3">SH3 domain-containing protein</fullName>
    </recommendedName>
</protein>
<dbReference type="SUPFAM" id="SSF50044">
    <property type="entry name" value="SH3-domain"/>
    <property type="match status" value="1"/>
</dbReference>
<evidence type="ECO:0000256" key="2">
    <source>
        <dbReference type="PROSITE-ProRule" id="PRU00192"/>
    </source>
</evidence>
<dbReference type="AlphaFoldDB" id="A0A7R9CY44"/>
<keyword evidence="1 2" id="KW-0728">SH3 domain</keyword>
<reference evidence="4" key="1">
    <citation type="submission" date="2020-11" db="EMBL/GenBank/DDBJ databases">
        <authorList>
            <person name="Tran Van P."/>
        </authorList>
    </citation>
    <scope>NUCLEOTIDE SEQUENCE</scope>
</reference>
<dbReference type="InterPro" id="IPR036028">
    <property type="entry name" value="SH3-like_dom_sf"/>
</dbReference>
<dbReference type="Gene3D" id="2.30.30.40">
    <property type="entry name" value="SH3 Domains"/>
    <property type="match status" value="1"/>
</dbReference>
<organism evidence="4">
    <name type="scientific">Timema cristinae</name>
    <name type="common">Walking stick</name>
    <dbReference type="NCBI Taxonomy" id="61476"/>
    <lineage>
        <taxon>Eukaryota</taxon>
        <taxon>Metazoa</taxon>
        <taxon>Ecdysozoa</taxon>
        <taxon>Arthropoda</taxon>
        <taxon>Hexapoda</taxon>
        <taxon>Insecta</taxon>
        <taxon>Pterygota</taxon>
        <taxon>Neoptera</taxon>
        <taxon>Polyneoptera</taxon>
        <taxon>Phasmatodea</taxon>
        <taxon>Timematodea</taxon>
        <taxon>Timematoidea</taxon>
        <taxon>Timematidae</taxon>
        <taxon>Timema</taxon>
    </lineage>
</organism>
<evidence type="ECO:0000313" key="4">
    <source>
        <dbReference type="EMBL" id="CAD7403582.1"/>
    </source>
</evidence>
<gene>
    <name evidence="4" type="ORF">TCEB3V08_LOCUS7059</name>
</gene>
<feature type="domain" description="SH3" evidence="3">
    <location>
        <begin position="7"/>
        <end position="69"/>
    </location>
</feature>
<evidence type="ECO:0000256" key="1">
    <source>
        <dbReference type="ARBA" id="ARBA00022443"/>
    </source>
</evidence>
<dbReference type="Pfam" id="PF00018">
    <property type="entry name" value="SH3_1"/>
    <property type="match status" value="1"/>
</dbReference>
<sequence length="72" mass="8387">MGDNEEGKFEMLKAMYDFKATFAKTLSFHENDIFILHHANTKNRNWWQVVNSLGQVGYVPSNYVTPVKVKHL</sequence>
<dbReference type="InterPro" id="IPR001452">
    <property type="entry name" value="SH3_domain"/>
</dbReference>
<accession>A0A7R9CY44</accession>
<dbReference type="SMART" id="SM00326">
    <property type="entry name" value="SH3"/>
    <property type="match status" value="1"/>
</dbReference>
<dbReference type="EMBL" id="OC318893">
    <property type="protein sequence ID" value="CAD7403582.1"/>
    <property type="molecule type" value="Genomic_DNA"/>
</dbReference>
<proteinExistence type="predicted"/>
<dbReference type="PROSITE" id="PS50002">
    <property type="entry name" value="SH3"/>
    <property type="match status" value="1"/>
</dbReference>
<dbReference type="PRINTS" id="PR00452">
    <property type="entry name" value="SH3DOMAIN"/>
</dbReference>
<name>A0A7R9CY44_TIMCR</name>
<evidence type="ECO:0000259" key="3">
    <source>
        <dbReference type="PROSITE" id="PS50002"/>
    </source>
</evidence>